<reference evidence="1 2" key="1">
    <citation type="journal article" date="2006" name="J. Bacteriol.">
        <title>Comparative genomic evidence for a close relationship between the dimorphic prosthecate bacteria Hyphomonas neptunium and Caulobacter crescentus.</title>
        <authorList>
            <person name="Badger J.H."/>
            <person name="Hoover T.R."/>
            <person name="Brun Y.V."/>
            <person name="Weiner R.M."/>
            <person name="Laub M.T."/>
            <person name="Alexandre G."/>
            <person name="Mrazek J."/>
            <person name="Ren Q."/>
            <person name="Paulsen I.T."/>
            <person name="Nelson K.E."/>
            <person name="Khouri H.M."/>
            <person name="Radune D."/>
            <person name="Sosa J."/>
            <person name="Dodson R.J."/>
            <person name="Sullivan S.A."/>
            <person name="Rosovitz M.J."/>
            <person name="Madupu R."/>
            <person name="Brinkac L.M."/>
            <person name="Durkin A.S."/>
            <person name="Daugherty S.C."/>
            <person name="Kothari S.P."/>
            <person name="Giglio M.G."/>
            <person name="Zhou L."/>
            <person name="Haft D.H."/>
            <person name="Selengut J.D."/>
            <person name="Davidsen T.M."/>
            <person name="Yang Q."/>
            <person name="Zafar N."/>
            <person name="Ward N.L."/>
        </authorList>
    </citation>
    <scope>NUCLEOTIDE SEQUENCE [LARGE SCALE GENOMIC DNA]</scope>
    <source>
        <strain evidence="1 2">ATCC 15444</strain>
    </source>
</reference>
<gene>
    <name evidence="1" type="ordered locus">HNE_3166</name>
</gene>
<organism evidence="1 2">
    <name type="scientific">Hyphomonas neptunium (strain ATCC 15444)</name>
    <dbReference type="NCBI Taxonomy" id="228405"/>
    <lineage>
        <taxon>Bacteria</taxon>
        <taxon>Pseudomonadati</taxon>
        <taxon>Pseudomonadota</taxon>
        <taxon>Alphaproteobacteria</taxon>
        <taxon>Hyphomonadales</taxon>
        <taxon>Hyphomonadaceae</taxon>
        <taxon>Hyphomonas</taxon>
    </lineage>
</organism>
<proteinExistence type="predicted"/>
<dbReference type="HOGENOM" id="CLU_3403993_0_0_5"/>
<evidence type="ECO:0000313" key="1">
    <source>
        <dbReference type="EMBL" id="ABI76363.1"/>
    </source>
</evidence>
<accession>Q0BXF2</accession>
<dbReference type="Proteomes" id="UP000001959">
    <property type="component" value="Chromosome"/>
</dbReference>
<dbReference type="AlphaFoldDB" id="Q0BXF2"/>
<keyword evidence="2" id="KW-1185">Reference proteome</keyword>
<protein>
    <submittedName>
        <fullName evidence="1">Uncharacterized protein</fullName>
    </submittedName>
</protein>
<name>Q0BXF2_HYPNA</name>
<sequence>MGPALEDFGARLTPPQSLLRHTLLNFIENR</sequence>
<dbReference type="EMBL" id="CP000158">
    <property type="protein sequence ID" value="ABI76363.1"/>
    <property type="molecule type" value="Genomic_DNA"/>
</dbReference>
<dbReference type="KEGG" id="hne:HNE_3166"/>
<evidence type="ECO:0000313" key="2">
    <source>
        <dbReference type="Proteomes" id="UP000001959"/>
    </source>
</evidence>